<evidence type="ECO:0000313" key="6">
    <source>
        <dbReference type="EMBL" id="SFU69800.1"/>
    </source>
</evidence>
<dbReference type="InterPro" id="IPR002563">
    <property type="entry name" value="Flavin_Rdtase-like_dom"/>
</dbReference>
<dbReference type="Pfam" id="PF01613">
    <property type="entry name" value="Flavin_Reduct"/>
    <property type="match status" value="1"/>
</dbReference>
<protein>
    <submittedName>
        <fullName evidence="6">NADH-FMN oxidoreductase RutF, flavin reductase (DIM6/NTAB) family</fullName>
    </submittedName>
</protein>
<accession>A0A1I7IAD3</accession>
<dbReference type="RefSeq" id="WP_093026058.1">
    <property type="nucleotide sequence ID" value="NZ_FPBK01000014.1"/>
</dbReference>
<dbReference type="Gene3D" id="2.30.110.10">
    <property type="entry name" value="Electron Transport, Fmn-binding Protein, Chain A"/>
    <property type="match status" value="1"/>
</dbReference>
<dbReference type="STRING" id="1224947.SAMN05216480_11426"/>
<keyword evidence="3" id="KW-0288">FMN</keyword>
<sequence length="296" mass="33064">MISINPKDISPLEMQYYLQNAVAPRPIALASTINAKGEVNLSPFSFFNCFSSNPPILVFSPARRVRDNTTKHTLENVKEVKEVVINTVDFSMAEQMSLSSTEYDAGVNEFLKSGFTPGKSQVIQPPYVQESPVAFECKVNDIIALGDSNGAGNLIIAEVVYIHVNEKVISEGTKINLEKLDLIARMGGSWYCRTTQNVRFEIPKPLTTKGIGVDSIPEHIRFSKILSGNDLGRLGNVEHLPDMEEVQAFSNETNIRSILTTYANNKEQRHEALQHLAKTYLSEMKLKEAWMTLLQD</sequence>
<dbReference type="EMBL" id="FPBK01000014">
    <property type="protein sequence ID" value="SFU69800.1"/>
    <property type="molecule type" value="Genomic_DNA"/>
</dbReference>
<evidence type="ECO:0000313" key="7">
    <source>
        <dbReference type="Proteomes" id="UP000199138"/>
    </source>
</evidence>
<comment type="similarity">
    <text evidence="4">Belongs to the flavoredoxin family.</text>
</comment>
<evidence type="ECO:0000256" key="3">
    <source>
        <dbReference type="ARBA" id="ARBA00022643"/>
    </source>
</evidence>
<feature type="domain" description="Flavin reductase like" evidence="5">
    <location>
        <begin position="22"/>
        <end position="176"/>
    </location>
</feature>
<dbReference type="GO" id="GO:0010181">
    <property type="term" value="F:FMN binding"/>
    <property type="evidence" value="ECO:0007669"/>
    <property type="project" value="InterPro"/>
</dbReference>
<keyword evidence="2" id="KW-0285">Flavoprotein</keyword>
<dbReference type="OrthoDB" id="9794638at2"/>
<dbReference type="AlphaFoldDB" id="A0A1I7IAD3"/>
<proteinExistence type="inferred from homology"/>
<evidence type="ECO:0000256" key="1">
    <source>
        <dbReference type="ARBA" id="ARBA00001917"/>
    </source>
</evidence>
<dbReference type="SMART" id="SM00903">
    <property type="entry name" value="Flavin_Reduct"/>
    <property type="match status" value="1"/>
</dbReference>
<name>A0A1I7IAD3_9FLAO</name>
<dbReference type="PANTHER" id="PTHR33798">
    <property type="entry name" value="FLAVOPROTEIN OXYGENASE"/>
    <property type="match status" value="1"/>
</dbReference>
<keyword evidence="7" id="KW-1185">Reference proteome</keyword>
<organism evidence="6 7">
    <name type="scientific">Pustulibacterium marinum</name>
    <dbReference type="NCBI Taxonomy" id="1224947"/>
    <lineage>
        <taxon>Bacteria</taxon>
        <taxon>Pseudomonadati</taxon>
        <taxon>Bacteroidota</taxon>
        <taxon>Flavobacteriia</taxon>
        <taxon>Flavobacteriales</taxon>
        <taxon>Flavobacteriaceae</taxon>
        <taxon>Pustulibacterium</taxon>
    </lineage>
</organism>
<dbReference type="SUPFAM" id="SSF50475">
    <property type="entry name" value="FMN-binding split barrel"/>
    <property type="match status" value="1"/>
</dbReference>
<comment type="cofactor">
    <cofactor evidence="1">
        <name>FMN</name>
        <dbReference type="ChEBI" id="CHEBI:58210"/>
    </cofactor>
</comment>
<reference evidence="6 7" key="1">
    <citation type="submission" date="2016-10" db="EMBL/GenBank/DDBJ databases">
        <authorList>
            <person name="de Groot N.N."/>
        </authorList>
    </citation>
    <scope>NUCLEOTIDE SEQUENCE [LARGE SCALE GENOMIC DNA]</scope>
    <source>
        <strain evidence="6 7">CGMCC 1.12333</strain>
    </source>
</reference>
<evidence type="ECO:0000256" key="2">
    <source>
        <dbReference type="ARBA" id="ARBA00022630"/>
    </source>
</evidence>
<evidence type="ECO:0000259" key="5">
    <source>
        <dbReference type="SMART" id="SM00903"/>
    </source>
</evidence>
<dbReference type="PANTHER" id="PTHR33798:SF5">
    <property type="entry name" value="FLAVIN REDUCTASE LIKE DOMAIN-CONTAINING PROTEIN"/>
    <property type="match status" value="1"/>
</dbReference>
<dbReference type="Proteomes" id="UP000199138">
    <property type="component" value="Unassembled WGS sequence"/>
</dbReference>
<dbReference type="GO" id="GO:0016646">
    <property type="term" value="F:oxidoreductase activity, acting on the CH-NH group of donors, NAD or NADP as acceptor"/>
    <property type="evidence" value="ECO:0007669"/>
    <property type="project" value="UniProtKB-ARBA"/>
</dbReference>
<evidence type="ECO:0000256" key="4">
    <source>
        <dbReference type="ARBA" id="ARBA00038054"/>
    </source>
</evidence>
<gene>
    <name evidence="6" type="ORF">SAMN05216480_11426</name>
</gene>
<dbReference type="InterPro" id="IPR012349">
    <property type="entry name" value="Split_barrel_FMN-bd"/>
</dbReference>